<evidence type="ECO:0000313" key="4">
    <source>
        <dbReference type="RefSeq" id="XP_008470185.1"/>
    </source>
</evidence>
<name>A0A1S3CZC9_DIACI</name>
<keyword evidence="3" id="KW-1185">Reference proteome</keyword>
<dbReference type="Proteomes" id="UP000079169">
    <property type="component" value="Unplaced"/>
</dbReference>
<feature type="signal peptide" evidence="2">
    <location>
        <begin position="1"/>
        <end position="23"/>
    </location>
</feature>
<feature type="chain" id="PRO_5044565795" evidence="2">
    <location>
        <begin position="24"/>
        <end position="190"/>
    </location>
</feature>
<accession>A0A1S3CZC9</accession>
<evidence type="ECO:0000256" key="1">
    <source>
        <dbReference type="SAM" id="MobiDB-lite"/>
    </source>
</evidence>
<reference evidence="4 5" key="1">
    <citation type="submission" date="2025-04" db="UniProtKB">
        <authorList>
            <consortium name="RefSeq"/>
        </authorList>
    </citation>
    <scope>IDENTIFICATION</scope>
</reference>
<dbReference type="KEGG" id="dci:103507492"/>
<evidence type="ECO:0000313" key="3">
    <source>
        <dbReference type="Proteomes" id="UP000079169"/>
    </source>
</evidence>
<protein>
    <submittedName>
        <fullName evidence="4">Uncharacterized protein LOC103507492 isoform X1</fullName>
    </submittedName>
    <submittedName>
        <fullName evidence="5">Uncharacterized protein LOC103507492 isoform X2</fullName>
    </submittedName>
</protein>
<feature type="compositionally biased region" description="Low complexity" evidence="1">
    <location>
        <begin position="28"/>
        <end position="40"/>
    </location>
</feature>
<proteinExistence type="predicted"/>
<evidence type="ECO:0000256" key="2">
    <source>
        <dbReference type="SAM" id="SignalP"/>
    </source>
</evidence>
<dbReference type="RefSeq" id="XP_008470185.1">
    <property type="nucleotide sequence ID" value="XM_008471963.3"/>
</dbReference>
<sequence>MILPIHYVTVLVQIFCFQTLVSAFWGSSPTQSPPTTRAPTTSPPIVPFTTPPPPAQIAQYVGLDGLYRQFKDVNEKNAMNAAGTLFTIGTNTAAFGTNLLNEIVKLNKASLEALMASESNLLDGLINANQAVQQSSQRLLNGTHTAIRSDLDRNIKNWDLVTDMFATGAKNAVSGGAGGSSAINIQTSFG</sequence>
<dbReference type="RefSeq" id="XP_026678143.1">
    <property type="nucleotide sequence ID" value="XM_026822342.1"/>
</dbReference>
<dbReference type="GeneID" id="103507492"/>
<feature type="region of interest" description="Disordered" evidence="1">
    <location>
        <begin position="28"/>
        <end position="48"/>
    </location>
</feature>
<keyword evidence="2" id="KW-0732">Signal</keyword>
<evidence type="ECO:0000313" key="5">
    <source>
        <dbReference type="RefSeq" id="XP_026678143.1"/>
    </source>
</evidence>
<organism evidence="3 4">
    <name type="scientific">Diaphorina citri</name>
    <name type="common">Asian citrus psyllid</name>
    <dbReference type="NCBI Taxonomy" id="121845"/>
    <lineage>
        <taxon>Eukaryota</taxon>
        <taxon>Metazoa</taxon>
        <taxon>Ecdysozoa</taxon>
        <taxon>Arthropoda</taxon>
        <taxon>Hexapoda</taxon>
        <taxon>Insecta</taxon>
        <taxon>Pterygota</taxon>
        <taxon>Neoptera</taxon>
        <taxon>Paraneoptera</taxon>
        <taxon>Hemiptera</taxon>
        <taxon>Sternorrhyncha</taxon>
        <taxon>Psylloidea</taxon>
        <taxon>Psyllidae</taxon>
        <taxon>Diaphorininae</taxon>
        <taxon>Diaphorina</taxon>
    </lineage>
</organism>
<dbReference type="PaxDb" id="121845-A0A1S3CZC9"/>
<dbReference type="AlphaFoldDB" id="A0A1S3CZC9"/>
<gene>
    <name evidence="4 5" type="primary">LOC103507492</name>
</gene>